<evidence type="ECO:0000313" key="2">
    <source>
        <dbReference type="Proteomes" id="UP000265955"/>
    </source>
</evidence>
<dbReference type="Pfam" id="PF07799">
    <property type="entry name" value="DUF1643"/>
    <property type="match status" value="1"/>
</dbReference>
<dbReference type="OrthoDB" id="9807577at2"/>
<sequence>MRKWKMERTAIISDCGTYRYRLTRRWGERQALTFVMLNPSTADALIDDQTIRKCIGFAKNFGFDGIDVVNLFAFRSRWPKDMLVATDPIGPENDRYILETARAAGEVVCAWGPNASRTTRPKQVLELLGTVDIQPKCLCITKDGSPGHPLTLGYNRELTDFSLR</sequence>
<protein>
    <submittedName>
        <fullName evidence="1">DUF1643 domain-containing protein</fullName>
    </submittedName>
</protein>
<dbReference type="Proteomes" id="UP000265955">
    <property type="component" value="Unassembled WGS sequence"/>
</dbReference>
<dbReference type="InterPro" id="IPR012441">
    <property type="entry name" value="DUF1643"/>
</dbReference>
<reference evidence="2" key="1">
    <citation type="submission" date="2018-09" db="EMBL/GenBank/DDBJ databases">
        <authorList>
            <person name="Zhu H."/>
        </authorList>
    </citation>
    <scope>NUCLEOTIDE SEQUENCE [LARGE SCALE GENOMIC DNA]</scope>
    <source>
        <strain evidence="2">K1R23-30</strain>
    </source>
</reference>
<gene>
    <name evidence="1" type="ORF">D3871_11525</name>
</gene>
<proteinExistence type="predicted"/>
<name>A0A3A3GA89_9BURK</name>
<dbReference type="EMBL" id="QYUO01000001">
    <property type="protein sequence ID" value="RJF99075.1"/>
    <property type="molecule type" value="Genomic_DNA"/>
</dbReference>
<accession>A0A3A3GA89</accession>
<comment type="caution">
    <text evidence="1">The sequence shown here is derived from an EMBL/GenBank/DDBJ whole genome shotgun (WGS) entry which is preliminary data.</text>
</comment>
<evidence type="ECO:0000313" key="1">
    <source>
        <dbReference type="EMBL" id="RJF99075.1"/>
    </source>
</evidence>
<keyword evidence="2" id="KW-1185">Reference proteome</keyword>
<organism evidence="1 2">
    <name type="scientific">Noviherbaspirillum saxi</name>
    <dbReference type="NCBI Taxonomy" id="2320863"/>
    <lineage>
        <taxon>Bacteria</taxon>
        <taxon>Pseudomonadati</taxon>
        <taxon>Pseudomonadota</taxon>
        <taxon>Betaproteobacteria</taxon>
        <taxon>Burkholderiales</taxon>
        <taxon>Oxalobacteraceae</taxon>
        <taxon>Noviherbaspirillum</taxon>
    </lineage>
</organism>
<dbReference type="AlphaFoldDB" id="A0A3A3GA89"/>